<protein>
    <submittedName>
        <fullName evidence="2">Uncharacterized protein</fullName>
    </submittedName>
</protein>
<feature type="transmembrane region" description="Helical" evidence="1">
    <location>
        <begin position="82"/>
        <end position="100"/>
    </location>
</feature>
<evidence type="ECO:0000313" key="2">
    <source>
        <dbReference type="EMBL" id="ADN76338.1"/>
    </source>
</evidence>
<evidence type="ECO:0000256" key="1">
    <source>
        <dbReference type="SAM" id="Phobius"/>
    </source>
</evidence>
<keyword evidence="1" id="KW-1133">Transmembrane helix</keyword>
<keyword evidence="1" id="KW-0812">Transmembrane</keyword>
<evidence type="ECO:0000313" key="3">
    <source>
        <dbReference type="Proteomes" id="UP000006683"/>
    </source>
</evidence>
<organism evidence="2 3">
    <name type="scientific">Ferrimonas balearica (strain DSM 9799 / CCM 4581 / KCTC 23876 / PAT)</name>
    <dbReference type="NCBI Taxonomy" id="550540"/>
    <lineage>
        <taxon>Bacteria</taxon>
        <taxon>Pseudomonadati</taxon>
        <taxon>Pseudomonadota</taxon>
        <taxon>Gammaproteobacteria</taxon>
        <taxon>Alteromonadales</taxon>
        <taxon>Ferrimonadaceae</taxon>
        <taxon>Ferrimonas</taxon>
    </lineage>
</organism>
<dbReference type="Proteomes" id="UP000006683">
    <property type="component" value="Chromosome"/>
</dbReference>
<proteinExistence type="predicted"/>
<dbReference type="OrthoDB" id="6269932at2"/>
<dbReference type="AlphaFoldDB" id="E1SV11"/>
<dbReference type="RefSeq" id="WP_013345644.1">
    <property type="nucleotide sequence ID" value="NC_014541.1"/>
</dbReference>
<dbReference type="eggNOG" id="ENOG5033HXQ">
    <property type="taxonomic scope" value="Bacteria"/>
</dbReference>
<dbReference type="GeneID" id="67182338"/>
<gene>
    <name evidence="2" type="ordered locus">Fbal_2135</name>
</gene>
<dbReference type="HOGENOM" id="CLU_168259_0_0_6"/>
<name>E1SV11_FERBD</name>
<reference evidence="2 3" key="1">
    <citation type="journal article" date="2010" name="Stand. Genomic Sci.">
        <title>Complete genome sequence of Ferrimonas balearica type strain (PAT).</title>
        <authorList>
            <person name="Nolan M."/>
            <person name="Sikorski J."/>
            <person name="Davenport K."/>
            <person name="Lucas S."/>
            <person name="Glavina Del Rio T."/>
            <person name="Tice H."/>
            <person name="Cheng J."/>
            <person name="Goodwin L."/>
            <person name="Pitluck S."/>
            <person name="Liolios K."/>
            <person name="Ivanova N."/>
            <person name="Mavromatis K."/>
            <person name="Ovchinnikova G."/>
            <person name="Pati A."/>
            <person name="Chen A."/>
            <person name="Palaniappan K."/>
            <person name="Land M."/>
            <person name="Hauser L."/>
            <person name="Chang Y."/>
            <person name="Jeffries C."/>
            <person name="Tapia R."/>
            <person name="Brettin T."/>
            <person name="Detter J."/>
            <person name="Han C."/>
            <person name="Yasawong M."/>
            <person name="Rohde M."/>
            <person name="Tindall B."/>
            <person name="Goker M."/>
            <person name="Woyke T."/>
            <person name="Bristow J."/>
            <person name="Eisen J."/>
            <person name="Markowitz V."/>
            <person name="Hugenholtz P."/>
            <person name="Kyrpides N."/>
            <person name="Klenk H."/>
            <person name="Lapidus A."/>
        </authorList>
    </citation>
    <scope>NUCLEOTIDE SEQUENCE [LARGE SCALE GENOMIC DNA]</scope>
    <source>
        <strain evidence="3">DSM 9799 / CCM 4581 / KCTC 23876 / PAT</strain>
    </source>
</reference>
<accession>E1SV11</accession>
<dbReference type="EMBL" id="CP002209">
    <property type="protein sequence ID" value="ADN76338.1"/>
    <property type="molecule type" value="Genomic_DNA"/>
</dbReference>
<sequence>MIWRIVLVVLAYLLLAAHFMRFGALLPTALLALAPLLLLARRRWSVIVLQAGLVAGVLAVWLPSTVDFIALRQASGAPWLRLAAIMSSVMLFSLLAAWSLRPLFARKPPQGGTL</sequence>
<dbReference type="STRING" id="550540.Fbal_2135"/>
<keyword evidence="1" id="KW-0472">Membrane</keyword>
<keyword evidence="3" id="KW-1185">Reference proteome</keyword>
<feature type="transmembrane region" description="Helical" evidence="1">
    <location>
        <begin position="48"/>
        <end position="70"/>
    </location>
</feature>
<dbReference type="KEGG" id="fbl:Fbal_2135"/>